<feature type="region of interest" description="Disordered" evidence="2">
    <location>
        <begin position="886"/>
        <end position="909"/>
    </location>
</feature>
<feature type="compositionally biased region" description="Low complexity" evidence="2">
    <location>
        <begin position="891"/>
        <end position="900"/>
    </location>
</feature>
<evidence type="ECO:0000313" key="4">
    <source>
        <dbReference type="EMBL" id="PWN91675.1"/>
    </source>
</evidence>
<feature type="compositionally biased region" description="Basic and acidic residues" evidence="2">
    <location>
        <begin position="332"/>
        <end position="355"/>
    </location>
</feature>
<feature type="compositionally biased region" description="Basic and acidic residues" evidence="2">
    <location>
        <begin position="45"/>
        <end position="62"/>
    </location>
</feature>
<dbReference type="OrthoDB" id="251770at2759"/>
<name>A0A316YVC6_9BASI</name>
<dbReference type="AlphaFoldDB" id="A0A316YVC6"/>
<dbReference type="InParanoid" id="A0A316YVC6"/>
<feature type="compositionally biased region" description="Basic and acidic residues" evidence="2">
    <location>
        <begin position="780"/>
        <end position="795"/>
    </location>
</feature>
<dbReference type="InterPro" id="IPR036420">
    <property type="entry name" value="BRCT_dom_sf"/>
</dbReference>
<dbReference type="SMART" id="SM00292">
    <property type="entry name" value="BRCT"/>
    <property type="match status" value="3"/>
</dbReference>
<dbReference type="Gene3D" id="3.40.50.10190">
    <property type="entry name" value="BRCT domain"/>
    <property type="match status" value="4"/>
</dbReference>
<dbReference type="GO" id="GO:0006270">
    <property type="term" value="P:DNA replication initiation"/>
    <property type="evidence" value="ECO:0007669"/>
    <property type="project" value="TreeGrafter"/>
</dbReference>
<feature type="compositionally biased region" description="Low complexity" evidence="2">
    <location>
        <begin position="731"/>
        <end position="748"/>
    </location>
</feature>
<keyword evidence="1" id="KW-0677">Repeat</keyword>
<sequence length="909" mass="99586">MNRSARSHRSTKIPGVRIKPPPAVGADAKASTSRRRLEDEGDGEALAHYRQLRDGVLEEADRRGKRTRQTSGREEEEDNEESTKPLLGCVLCMSGVTGDKGMLSSYATAMGARVEGNLTEDATHLIAPMPGSEKYRCAVQLGIPILRPAWVAELRERWTNFEEYNFEQLMEQHRLGPFENFGVGLAGFTNRTERYDLRQRLQAGGAATPEVFTLDGKITHLISATSKTADSKTLNLLTTYRRKAERFLRRGEPLPSLQEHGAQEIHAAHEIRIVSKDWLEDSLEMGVCMDTDLYDILGTSRTVRQRDDFKRGIEEARQRSEAKLQRNMAAAKERAARHVEEAVGVRRRKKEEATEPGRPSRPLGPMSGLLAPNGDTSSLRDVAKESQGLSHVKQSRLQSLSREKSFGQAEKLSASSDVDCPRASPTKPPIGTEKTQNAISDHVEIDSASGLGQEEGPMTRHKDWTAAAFRMDLKDEGRNQRLSKALRLSSVAKVVSHYDDSQDADFCVVPLSCVERHEQVGDKRRGALVTHLFVERCMHESRLVDAKESFALQPCPTGFPVAGARDTFVAVTGLSEGIEQHQALAALKEAGLQTSSTLKRSAHTHLLCGSDADRSESSRLKRQRAKEWGIPIVGLDFIQRIYSEGKVEPPASSSALKRAIANRPLGQTQFLKARSLNSDDSASVPGGESLGETQRFDEESSGAETPAAEEKATRGPVTANSGARKHEALLPPQEQPGQEPKRAAAAAASRSEPSLGDSGSLATNGVAQEVLDLINGNAERQPRRRDSSPNPRRVESGASSSSSSSGHTDRTKRTRGKQGPPARRRGTSNVEEQDNAEEMLARQREAEKMRAALMSQPQTLSMHDSSLRVVYEDPASKKAWKQMNDLIGGVNNNSSSSSSSTDSQTVEPK</sequence>
<feature type="region of interest" description="Disordered" evidence="2">
    <location>
        <begin position="673"/>
        <end position="860"/>
    </location>
</feature>
<feature type="region of interest" description="Disordered" evidence="2">
    <location>
        <begin position="332"/>
        <end position="439"/>
    </location>
</feature>
<proteinExistence type="predicted"/>
<evidence type="ECO:0000256" key="1">
    <source>
        <dbReference type="ARBA" id="ARBA00022737"/>
    </source>
</evidence>
<feature type="region of interest" description="Disordered" evidence="2">
    <location>
        <begin position="1"/>
        <end position="83"/>
    </location>
</feature>
<dbReference type="Proteomes" id="UP000245768">
    <property type="component" value="Unassembled WGS sequence"/>
</dbReference>
<evidence type="ECO:0000259" key="3">
    <source>
        <dbReference type="PROSITE" id="PS50172"/>
    </source>
</evidence>
<feature type="compositionally biased region" description="Basic and acidic residues" evidence="2">
    <location>
        <begin position="839"/>
        <end position="850"/>
    </location>
</feature>
<dbReference type="EMBL" id="KZ819635">
    <property type="protein sequence ID" value="PWN91675.1"/>
    <property type="molecule type" value="Genomic_DNA"/>
</dbReference>
<dbReference type="GO" id="GO:0033314">
    <property type="term" value="P:mitotic DNA replication checkpoint signaling"/>
    <property type="evidence" value="ECO:0007669"/>
    <property type="project" value="TreeGrafter"/>
</dbReference>
<feature type="compositionally biased region" description="Basic residues" evidence="2">
    <location>
        <begin position="810"/>
        <end position="826"/>
    </location>
</feature>
<dbReference type="RefSeq" id="XP_025378873.1">
    <property type="nucleotide sequence ID" value="XM_025521095.1"/>
</dbReference>
<dbReference type="STRING" id="215250.A0A316YVC6"/>
<dbReference type="GeneID" id="37043011"/>
<gene>
    <name evidence="4" type="ORF">FA10DRAFT_265521</name>
</gene>
<feature type="domain" description="BRCT" evidence="3">
    <location>
        <begin position="81"/>
        <end position="153"/>
    </location>
</feature>
<dbReference type="GO" id="GO:0007095">
    <property type="term" value="P:mitotic G2 DNA damage checkpoint signaling"/>
    <property type="evidence" value="ECO:0007669"/>
    <property type="project" value="TreeGrafter"/>
</dbReference>
<dbReference type="PANTHER" id="PTHR13561:SF20">
    <property type="entry name" value="DNA TOPOISOMERASE 2-BINDING PROTEIN 1"/>
    <property type="match status" value="1"/>
</dbReference>
<dbReference type="PROSITE" id="PS50172">
    <property type="entry name" value="BRCT"/>
    <property type="match status" value="2"/>
</dbReference>
<feature type="domain" description="BRCT" evidence="3">
    <location>
        <begin position="173"/>
        <end position="296"/>
    </location>
</feature>
<organism evidence="4 5">
    <name type="scientific">Acaromyces ingoldii</name>
    <dbReference type="NCBI Taxonomy" id="215250"/>
    <lineage>
        <taxon>Eukaryota</taxon>
        <taxon>Fungi</taxon>
        <taxon>Dikarya</taxon>
        <taxon>Basidiomycota</taxon>
        <taxon>Ustilaginomycotina</taxon>
        <taxon>Exobasidiomycetes</taxon>
        <taxon>Exobasidiales</taxon>
        <taxon>Cryptobasidiaceae</taxon>
        <taxon>Acaromyces</taxon>
    </lineage>
</organism>
<reference evidence="4 5" key="1">
    <citation type="journal article" date="2018" name="Mol. Biol. Evol.">
        <title>Broad Genomic Sampling Reveals a Smut Pathogenic Ancestry of the Fungal Clade Ustilaginomycotina.</title>
        <authorList>
            <person name="Kijpornyongpan T."/>
            <person name="Mondo S.J."/>
            <person name="Barry K."/>
            <person name="Sandor L."/>
            <person name="Lee J."/>
            <person name="Lipzen A."/>
            <person name="Pangilinan J."/>
            <person name="LaButti K."/>
            <person name="Hainaut M."/>
            <person name="Henrissat B."/>
            <person name="Grigoriev I.V."/>
            <person name="Spatafora J.W."/>
            <person name="Aime M.C."/>
        </authorList>
    </citation>
    <scope>NUCLEOTIDE SEQUENCE [LARGE SCALE GENOMIC DNA]</scope>
    <source>
        <strain evidence="4 5">MCA 4198</strain>
    </source>
</reference>
<dbReference type="PANTHER" id="PTHR13561">
    <property type="entry name" value="DNA REPLICATION REGULATOR DPB11-RELATED"/>
    <property type="match status" value="1"/>
</dbReference>
<protein>
    <recommendedName>
        <fullName evidence="3">BRCT domain-containing protein</fullName>
    </recommendedName>
</protein>
<accession>A0A316YVC6</accession>
<keyword evidence="5" id="KW-1185">Reference proteome</keyword>
<dbReference type="Pfam" id="PF12738">
    <property type="entry name" value="PTCB-BRCT"/>
    <property type="match status" value="1"/>
</dbReference>
<dbReference type="SUPFAM" id="SSF52113">
    <property type="entry name" value="BRCT domain"/>
    <property type="match status" value="3"/>
</dbReference>
<dbReference type="CDD" id="cd00027">
    <property type="entry name" value="BRCT"/>
    <property type="match status" value="1"/>
</dbReference>
<evidence type="ECO:0000313" key="5">
    <source>
        <dbReference type="Proteomes" id="UP000245768"/>
    </source>
</evidence>
<evidence type="ECO:0000256" key="2">
    <source>
        <dbReference type="SAM" id="MobiDB-lite"/>
    </source>
</evidence>
<dbReference type="InterPro" id="IPR001357">
    <property type="entry name" value="BRCT_dom"/>
</dbReference>
<feature type="compositionally biased region" description="Basic residues" evidence="2">
    <location>
        <begin position="1"/>
        <end position="11"/>
    </location>
</feature>